<dbReference type="EMBL" id="AUZX01009042">
    <property type="protein sequence ID" value="EQD53271.1"/>
    <property type="molecule type" value="Genomic_DNA"/>
</dbReference>
<organism evidence="2">
    <name type="scientific">mine drainage metagenome</name>
    <dbReference type="NCBI Taxonomy" id="410659"/>
    <lineage>
        <taxon>unclassified sequences</taxon>
        <taxon>metagenomes</taxon>
        <taxon>ecological metagenomes</taxon>
    </lineage>
</organism>
<protein>
    <recommendedName>
        <fullName evidence="1">Transposase IS204/IS1001/IS1096/IS1165 DDE domain-containing protein</fullName>
    </recommendedName>
</protein>
<dbReference type="AlphaFoldDB" id="T0ZYH7"/>
<name>T0ZYH7_9ZZZZ</name>
<dbReference type="InterPro" id="IPR002560">
    <property type="entry name" value="Transposase_DDE"/>
</dbReference>
<reference evidence="2" key="1">
    <citation type="submission" date="2013-08" db="EMBL/GenBank/DDBJ databases">
        <authorList>
            <person name="Mendez C."/>
            <person name="Richter M."/>
            <person name="Ferrer M."/>
            <person name="Sanchez J."/>
        </authorList>
    </citation>
    <scope>NUCLEOTIDE SEQUENCE</scope>
</reference>
<dbReference type="Pfam" id="PF01610">
    <property type="entry name" value="DDE_Tnp_ISL3"/>
    <property type="match status" value="1"/>
</dbReference>
<sequence>MRKTLSERERLKLKDERFLLLKCQHDLDPLSMQQLDAWFDRLPQLNRAHALKEGFLSIWDARSRASVDASRGAGLQLRSSA</sequence>
<evidence type="ECO:0000313" key="2">
    <source>
        <dbReference type="EMBL" id="EQD53271.1"/>
    </source>
</evidence>
<evidence type="ECO:0000259" key="1">
    <source>
        <dbReference type="Pfam" id="PF01610"/>
    </source>
</evidence>
<gene>
    <name evidence="2" type="ORF">B1A_12449</name>
</gene>
<feature type="non-terminal residue" evidence="2">
    <location>
        <position position="81"/>
    </location>
</feature>
<comment type="caution">
    <text evidence="2">The sequence shown here is derived from an EMBL/GenBank/DDBJ whole genome shotgun (WGS) entry which is preliminary data.</text>
</comment>
<feature type="domain" description="Transposase IS204/IS1001/IS1096/IS1165 DDE" evidence="1">
    <location>
        <begin position="3"/>
        <end position="66"/>
    </location>
</feature>
<reference evidence="2" key="2">
    <citation type="journal article" date="2014" name="ISME J.">
        <title>Microbial stratification in low pH oxic and suboxic macroscopic growths along an acid mine drainage.</title>
        <authorList>
            <person name="Mendez-Garcia C."/>
            <person name="Mesa V."/>
            <person name="Sprenger R.R."/>
            <person name="Richter M."/>
            <person name="Diez M.S."/>
            <person name="Solano J."/>
            <person name="Bargiela R."/>
            <person name="Golyshina O.V."/>
            <person name="Manteca A."/>
            <person name="Ramos J.L."/>
            <person name="Gallego J.R."/>
            <person name="Llorente I."/>
            <person name="Martins Dos Santos V.A."/>
            <person name="Jensen O.N."/>
            <person name="Pelaez A.I."/>
            <person name="Sanchez J."/>
            <person name="Ferrer M."/>
        </authorList>
    </citation>
    <scope>NUCLEOTIDE SEQUENCE</scope>
</reference>
<proteinExistence type="predicted"/>
<accession>T0ZYH7</accession>